<evidence type="ECO:0008006" key="4">
    <source>
        <dbReference type="Google" id="ProtNLM"/>
    </source>
</evidence>
<reference evidence="2 3" key="1">
    <citation type="submission" date="2018-11" db="EMBL/GenBank/DDBJ databases">
        <title>Genomic Encyclopedia of Type Strains, Phase IV (KMG-IV): sequencing the most valuable type-strain genomes for metagenomic binning, comparative biology and taxonomic classification.</title>
        <authorList>
            <person name="Goeker M."/>
        </authorList>
    </citation>
    <scope>NUCLEOTIDE SEQUENCE [LARGE SCALE GENOMIC DNA]</scope>
    <source>
        <strain evidence="2 3">DSM 16974</strain>
    </source>
</reference>
<organism evidence="2 3">
    <name type="scientific">Marinimicrobium koreense</name>
    <dbReference type="NCBI Taxonomy" id="306545"/>
    <lineage>
        <taxon>Bacteria</taxon>
        <taxon>Pseudomonadati</taxon>
        <taxon>Pseudomonadota</taxon>
        <taxon>Gammaproteobacteria</taxon>
        <taxon>Cellvibrionales</taxon>
        <taxon>Cellvibrionaceae</taxon>
        <taxon>Marinimicrobium</taxon>
    </lineage>
</organism>
<gene>
    <name evidence="2" type="ORF">EDC38_0027</name>
</gene>
<accession>A0A3N1NTD8</accession>
<feature type="signal peptide" evidence="1">
    <location>
        <begin position="1"/>
        <end position="22"/>
    </location>
</feature>
<evidence type="ECO:0000313" key="3">
    <source>
        <dbReference type="Proteomes" id="UP000273643"/>
    </source>
</evidence>
<feature type="chain" id="PRO_5018013714" description="Surface antigen-like protein" evidence="1">
    <location>
        <begin position="23"/>
        <end position="569"/>
    </location>
</feature>
<sequence>MPKWWRLAYLLSSCCLPGMVQATPVSKDSVAGEGGQACEHFQYEYRDLAEQRESRLVFDAFNEHEGKTIRRIQFDSRAIFDESDPAENNWLYRGFNRLHINTREPVIASQLLLQEGDSLRQKLVAESERILRSRNYLTSAYIVPDVVCPDYIDLRVITRDSWVTEPELTFKHEGGETESGIGLKDGNFLGTGDAIALRYSQNIERSSVGYEYKTDHFMKTRLATRLYYAQKSDGEDKAFSLERPFYSLETPWAAGGFTEDVAEVRTIREAGEDINEFRHRTRDSEIYFGVAARADERFTRRWRLGITREEDIFSASDETVLGVPENRKGNYGWLGLEVIENRFATYKNLNQIQRTEDVAMGVNYRLRLGYGGSQLGNDRDLIRYQAAYSNVIGVGEHHILRLLGDLDGRHYKGPNPIDSGVVGLEVNYNWFRDDQNRWYLNLRYDIGENLEQFEQLTLGGANGLRGYPVDYQRGNRRYLLNIERRYFSDLHLFNIVRMGAVAFFDAGRSWGGQIDGEPNPHLSNVGIGLRFSSSKTKVGNVLHIDFAAPLAERGGLDSTQVLIKAEGEF</sequence>
<protein>
    <recommendedName>
        <fullName evidence="4">Surface antigen-like protein</fullName>
    </recommendedName>
</protein>
<dbReference type="EMBL" id="RJUK01000001">
    <property type="protein sequence ID" value="ROQ19445.1"/>
    <property type="molecule type" value="Genomic_DNA"/>
</dbReference>
<keyword evidence="1" id="KW-0732">Signal</keyword>
<evidence type="ECO:0000313" key="2">
    <source>
        <dbReference type="EMBL" id="ROQ19445.1"/>
    </source>
</evidence>
<keyword evidence="3" id="KW-1185">Reference proteome</keyword>
<proteinExistence type="predicted"/>
<comment type="caution">
    <text evidence="2">The sequence shown here is derived from an EMBL/GenBank/DDBJ whole genome shotgun (WGS) entry which is preliminary data.</text>
</comment>
<name>A0A3N1NTD8_9GAMM</name>
<dbReference type="Gene3D" id="2.40.160.50">
    <property type="entry name" value="membrane protein fhac: a member of the omp85/tpsb transporter family"/>
    <property type="match status" value="1"/>
</dbReference>
<dbReference type="AlphaFoldDB" id="A0A3N1NTD8"/>
<evidence type="ECO:0000256" key="1">
    <source>
        <dbReference type="SAM" id="SignalP"/>
    </source>
</evidence>
<dbReference type="Proteomes" id="UP000273643">
    <property type="component" value="Unassembled WGS sequence"/>
</dbReference>